<dbReference type="PANTHER" id="PTHR33744">
    <property type="entry name" value="CARBOHYDRATE DIACID REGULATOR"/>
    <property type="match status" value="1"/>
</dbReference>
<dbReference type="EMBL" id="PGVA01000073">
    <property type="protein sequence ID" value="PLR79795.1"/>
    <property type="molecule type" value="Genomic_DNA"/>
</dbReference>
<dbReference type="Proteomes" id="UP000235114">
    <property type="component" value="Unassembled WGS sequence"/>
</dbReference>
<dbReference type="InterPro" id="IPR029016">
    <property type="entry name" value="GAF-like_dom_sf"/>
</dbReference>
<evidence type="ECO:0000259" key="4">
    <source>
        <dbReference type="Pfam" id="PF17853"/>
    </source>
</evidence>
<reference evidence="6 8" key="2">
    <citation type="submission" date="2017-12" db="EMBL/GenBank/DDBJ databases">
        <title>Comparative Functional Genomics of Dry Heat Resistant strains isolated from the Viking Spacecraft.</title>
        <authorList>
            <person name="Seuylemezian A."/>
            <person name="Cooper K."/>
            <person name="Vaishampayan P."/>
        </authorList>
    </citation>
    <scope>NUCLEOTIDE SEQUENCE [LARGE SCALE GENOMIC DNA]</scope>
    <source>
        <strain evidence="6 8">ATCC 29669</strain>
    </source>
</reference>
<comment type="caution">
    <text evidence="5">The sequence shown here is derived from an EMBL/GenBank/DDBJ whole genome shotgun (WGS) entry which is preliminary data.</text>
</comment>
<evidence type="ECO:0000313" key="8">
    <source>
        <dbReference type="Proteomes" id="UP000235114"/>
    </source>
</evidence>
<dbReference type="PANTHER" id="PTHR33744:SF1">
    <property type="entry name" value="DNA-BINDING TRANSCRIPTIONAL ACTIVATOR ADER"/>
    <property type="match status" value="1"/>
</dbReference>
<dbReference type="Pfam" id="PF07905">
    <property type="entry name" value="PucR"/>
    <property type="match status" value="1"/>
</dbReference>
<feature type="domain" description="CdaR GGDEF-like" evidence="4">
    <location>
        <begin position="325"/>
        <end position="445"/>
    </location>
</feature>
<evidence type="ECO:0000256" key="1">
    <source>
        <dbReference type="ARBA" id="ARBA00006754"/>
    </source>
</evidence>
<evidence type="ECO:0000313" key="5">
    <source>
        <dbReference type="EMBL" id="PLR79795.1"/>
    </source>
</evidence>
<evidence type="ECO:0000259" key="3">
    <source>
        <dbReference type="Pfam" id="PF13556"/>
    </source>
</evidence>
<organism evidence="5 7">
    <name type="scientific">Bacillus canaveralius</name>
    <dbReference type="NCBI Taxonomy" id="1403243"/>
    <lineage>
        <taxon>Bacteria</taxon>
        <taxon>Bacillati</taxon>
        <taxon>Bacillota</taxon>
        <taxon>Bacilli</taxon>
        <taxon>Bacillales</taxon>
        <taxon>Bacillaceae</taxon>
        <taxon>Bacillus</taxon>
    </lineage>
</organism>
<name>A0A2N5GGD5_9BACI</name>
<comment type="similarity">
    <text evidence="1">Belongs to the CdaR family.</text>
</comment>
<reference evidence="5 7" key="1">
    <citation type="submission" date="2017-11" db="EMBL/GenBank/DDBJ databases">
        <title>Comparitive Functional Genomics of Dry Heat Resistant strains isolated from the Viking Spacecraft.</title>
        <authorList>
            <person name="Seuylemezian A."/>
            <person name="Cooper K."/>
            <person name="Vaishampayan P."/>
        </authorList>
    </citation>
    <scope>NUCLEOTIDE SEQUENCE [LARGE SCALE GENOMIC DNA]</scope>
    <source>
        <strain evidence="5 7">M4.6</strain>
    </source>
</reference>
<dbReference type="Gene3D" id="3.30.450.40">
    <property type="match status" value="1"/>
</dbReference>
<dbReference type="Proteomes" id="UP000234951">
    <property type="component" value="Unassembled WGS sequence"/>
</dbReference>
<accession>A0A2N5GGD5</accession>
<dbReference type="InterPro" id="IPR042070">
    <property type="entry name" value="PucR_C-HTH_sf"/>
</dbReference>
<evidence type="ECO:0000259" key="2">
    <source>
        <dbReference type="Pfam" id="PF07905"/>
    </source>
</evidence>
<proteinExistence type="inferred from homology"/>
<dbReference type="Gene3D" id="1.10.10.2840">
    <property type="entry name" value="PucR C-terminal helix-turn-helix domain"/>
    <property type="match status" value="1"/>
</dbReference>
<dbReference type="InterPro" id="IPR051448">
    <property type="entry name" value="CdaR-like_regulators"/>
</dbReference>
<gene>
    <name evidence="5" type="ORF">CU635_21190</name>
    <name evidence="6" type="ORF">CVD25_22840</name>
</gene>
<dbReference type="Pfam" id="PF13556">
    <property type="entry name" value="HTH_30"/>
    <property type="match status" value="1"/>
</dbReference>
<evidence type="ECO:0000313" key="7">
    <source>
        <dbReference type="Proteomes" id="UP000234951"/>
    </source>
</evidence>
<feature type="domain" description="Purine catabolism PurC-like" evidence="2">
    <location>
        <begin position="11"/>
        <end position="130"/>
    </location>
</feature>
<dbReference type="InterPro" id="IPR025736">
    <property type="entry name" value="PucR_C-HTH_dom"/>
</dbReference>
<dbReference type="InterPro" id="IPR041522">
    <property type="entry name" value="CdaR_GGDEF"/>
</dbReference>
<dbReference type="EMBL" id="PGVD01000107">
    <property type="protein sequence ID" value="PLR88294.1"/>
    <property type="molecule type" value="Genomic_DNA"/>
</dbReference>
<sequence>MGDFLLITVKDVLNTKAFEGAKIIGGMDGLERSVSIVTVAEVPDAANWLRGGELVCTTAYFMSKGVIYQTDWVESLFSNGAVALAIKTGRFLGTVPQAIIDVANRLQFPLIEMPDDITWPIVIESIMNLLMNDQYSVLQRAEEIHTTLTNLVLEDETVQAVADKIASLVGNPIIIEDARLNLIAVGEIEDKINEQWKQLIEKRTSLPARKQIMETAYYENVLRNRTKEKLQISLSKDKSIENITMPILSNRMVYGFVSLIEGSKKVVQMDLIALEHGATALALQFMKQVIHKQTKEKKNIALIDDLVNGRIHTELVNEYQIHNKDWSKPMTVSVLDLTIDDGTEDVYTWNHTENRIIDSIRKHLDKKFDQVIIGMNDSLFTILVSSSNSLLHQAATLLQYELTNILSELKEQKVLVNFSGGIGSVRTELKKLGECFKEAKTALSITKTFPKKGPVLLYEKLGVHRIISMVNSVDELRLFCQEYLSEISAYDYQQKDVLLETLHAYLQCGCNVPETAKKLFVHPNTVTYRLKKIQSLLKLDLNTLEARLTYLFALEANEMLDSK</sequence>
<feature type="domain" description="PucR C-terminal helix-turn-helix" evidence="3">
    <location>
        <begin position="498"/>
        <end position="556"/>
    </location>
</feature>
<dbReference type="InterPro" id="IPR012914">
    <property type="entry name" value="PucR_dom"/>
</dbReference>
<keyword evidence="8" id="KW-1185">Reference proteome</keyword>
<evidence type="ECO:0000313" key="6">
    <source>
        <dbReference type="EMBL" id="PLR88294.1"/>
    </source>
</evidence>
<dbReference type="Pfam" id="PF17853">
    <property type="entry name" value="GGDEF_2"/>
    <property type="match status" value="1"/>
</dbReference>
<protein>
    <submittedName>
        <fullName evidence="5">PucR family transcriptional regulator</fullName>
    </submittedName>
</protein>
<dbReference type="AlphaFoldDB" id="A0A2N5GGD5"/>